<evidence type="ECO:0000259" key="12">
    <source>
        <dbReference type="Pfam" id="PF01610"/>
    </source>
</evidence>
<keyword evidence="6 13" id="KW-0560">Oxidoreductase</keyword>
<dbReference type="EMBL" id="AE016825">
    <property type="protein sequence ID" value="AAQ61061.1"/>
    <property type="molecule type" value="Genomic_DNA"/>
</dbReference>
<gene>
    <name evidence="13" type="ordered locus">CV_3397</name>
</gene>
<name>Q7NSM4_CHRVO</name>
<accession>Q7NSM4</accession>
<evidence type="ECO:0000256" key="9">
    <source>
        <dbReference type="ARBA" id="ARBA00023136"/>
    </source>
</evidence>
<evidence type="ECO:0000256" key="8">
    <source>
        <dbReference type="ARBA" id="ARBA00023098"/>
    </source>
</evidence>
<dbReference type="PANTHER" id="PTHR11351">
    <property type="entry name" value="ACYL-COA DESATURASE"/>
    <property type="match status" value="1"/>
</dbReference>
<evidence type="ECO:0000256" key="10">
    <source>
        <dbReference type="SAM" id="Phobius"/>
    </source>
</evidence>
<dbReference type="Pfam" id="PF01610">
    <property type="entry name" value="DDE_Tnp_ISL3"/>
    <property type="match status" value="1"/>
</dbReference>
<evidence type="ECO:0000256" key="2">
    <source>
        <dbReference type="ARBA" id="ARBA00008749"/>
    </source>
</evidence>
<keyword evidence="3 10" id="KW-0812">Transmembrane</keyword>
<feature type="domain" description="Transposase IS204/IS1001/IS1096/IS1165 DDE" evidence="12">
    <location>
        <begin position="283"/>
        <end position="401"/>
    </location>
</feature>
<keyword evidence="5 10" id="KW-1133">Transmembrane helix</keyword>
<dbReference type="Pfam" id="PF00487">
    <property type="entry name" value="FA_desaturase"/>
    <property type="match status" value="1"/>
</dbReference>
<dbReference type="EC" id="1.14.19.1" evidence="13"/>
<dbReference type="HOGENOM" id="CLU_062181_0_0_4"/>
<dbReference type="InterPro" id="IPR005804">
    <property type="entry name" value="FA_desaturase_dom"/>
</dbReference>
<comment type="similarity">
    <text evidence="2">Belongs to the fatty acid desaturase type 2 family.</text>
</comment>
<dbReference type="InterPro" id="IPR015876">
    <property type="entry name" value="Acyl-CoA_DS"/>
</dbReference>
<proteinExistence type="inferred from homology"/>
<evidence type="ECO:0000256" key="7">
    <source>
        <dbReference type="ARBA" id="ARBA00023004"/>
    </source>
</evidence>
<dbReference type="GO" id="GO:0016020">
    <property type="term" value="C:membrane"/>
    <property type="evidence" value="ECO:0007669"/>
    <property type="project" value="UniProtKB-SubCell"/>
</dbReference>
<sequence length="405" mass="46768">MSLVTGRIEYMNLNWLNGLLDLPWWGNIIAALILTHITIASVTIFLHRHQAHRALDLHPIPSHFFRFWLWLTTGMVTKQWAAIHRKHHARCETQEDPHSPQVLGIKKVLWEGAELYRAACKDQSIMDKFGHGTPDDWLERNVYSKHNAKGIVLMLLIDLALFGPIGLSIWAVQMVWIPFWAAGVINGLGHYWGYRNFENEDASTNLVPWGILVGGEELHNNHHTFGTSAKLSYKWYEFDIGWMYIRMLEICGLAKVRKVAPQLAHDPSRPQLDLEHLQAIIANRYAIAARYARELKAECRAELAKLSLPELPQVNLPRKMKVWLKQDAKDLPECERDQLARILEQSHVLATIYNMRQELTRLWERSNLTREQLLHELQDWCARAEASGIAALQRFSLNLRQTALA</sequence>
<dbReference type="eggNOG" id="COG1398">
    <property type="taxonomic scope" value="Bacteria"/>
</dbReference>
<keyword evidence="7" id="KW-0408">Iron</keyword>
<comment type="subcellular location">
    <subcellularLocation>
        <location evidence="1">Membrane</location>
        <topology evidence="1">Multi-pass membrane protein</topology>
    </subcellularLocation>
</comment>
<dbReference type="GO" id="GO:0006631">
    <property type="term" value="P:fatty acid metabolic process"/>
    <property type="evidence" value="ECO:0007669"/>
    <property type="project" value="UniProtKB-KW"/>
</dbReference>
<keyword evidence="4" id="KW-0276">Fatty acid metabolism</keyword>
<dbReference type="InterPro" id="IPR002560">
    <property type="entry name" value="Transposase_DDE"/>
</dbReference>
<evidence type="ECO:0000256" key="1">
    <source>
        <dbReference type="ARBA" id="ARBA00004141"/>
    </source>
</evidence>
<reference evidence="13 14" key="1">
    <citation type="journal article" date="2003" name="Proc. Natl. Acad. Sci. U.S.A.">
        <title>The complete genome sequence of Chromobacterium violaceum reveals remarkable and exploitable bacterial adaptability.</title>
        <authorList>
            <person name="Vasconcelos A.T.R."/>
            <person name="de Almeida D.F."/>
            <person name="Almeida F.C."/>
            <person name="de Almeida L.G.P."/>
            <person name="de Almeida R."/>
            <person name="Goncalves J.A.A."/>
            <person name="Andrade E.M."/>
            <person name="Antonio R.V."/>
            <person name="Araripe J."/>
            <person name="de Araujo M.F.F."/>
            <person name="Filho S.A."/>
            <person name="Azevedo V."/>
            <person name="Batista A.J."/>
            <person name="Bataus L.A.M."/>
            <person name="Batista J.S."/>
            <person name="Belo A."/>
            <person name="vander Berg C."/>
            <person name="Blamey J."/>
            <person name="Bogo M."/>
            <person name="Bonato S."/>
            <person name="Bordignon J."/>
            <person name="Brito C.A."/>
            <person name="Brocchi M."/>
            <person name="Burity H.A."/>
            <person name="Camargo A.A."/>
            <person name="Cardoso D.D.P."/>
            <person name="Carneiro N.P."/>
            <person name="Carraro D.M."/>
            <person name="Carvalho C.M.B."/>
            <person name="Cascardo J.C.M."/>
            <person name="Cavada B.S."/>
            <person name="Chueire L.M.O."/>
            <person name="Pasa T.B.C."/>
            <person name="Duran N."/>
            <person name="Fagundes N."/>
            <person name="Falcao C.L."/>
            <person name="Fantinatti F."/>
            <person name="Farias I.P."/>
            <person name="Felipe M.S.S."/>
            <person name="Ferrari L.P."/>
            <person name="Ferro J.A."/>
            <person name="Ferro M.I.T."/>
            <person name="Franco G.R."/>
            <person name="Freitas N.S.A."/>
            <person name="Furlan L.R."/>
            <person name="Gazzinelli R.T."/>
            <person name="Gomes E.A."/>
            <person name="Goncalves P.R."/>
            <person name="Grangeiro T.B."/>
            <person name="Grattapaglia D."/>
            <person name="Grisard E.C."/>
            <person name="Guimaraes C.T."/>
            <person name="Hanna E.S."/>
            <person name="Hungria M."/>
            <person name="Jardim S.N."/>
            <person name="Laurino J."/>
            <person name="Leoi L.C.T."/>
            <person name="Fassarella L."/>
            <person name="Lima A."/>
            <person name="Loureiro M.F."/>
            <person name="Lyra M.C.P."/>
            <person name="Macedo M."/>
            <person name="Madeira H.M.F."/>
            <person name="Manfio G.P."/>
            <person name="Maranhao A.Q."/>
            <person name="Martins W.S."/>
            <person name="di Mauro S.M.Z."/>
            <person name="de Medeiros S.R.B."/>
            <person name="Meissner R.D.V."/>
            <person name="Menck C.F.M."/>
            <person name="Moreira M.A.M."/>
            <person name="Nascimento F.F."/>
            <person name="Nicolas M.F."/>
            <person name="Oliveira J.G."/>
            <person name="Oliveira S.C."/>
            <person name="Paixao R.F.C."/>
            <person name="Parente J.A."/>
            <person name="Pedrosa F.O."/>
            <person name="Pena S.J.D."/>
            <person name="Perreira J.O."/>
            <person name="Perreira M."/>
            <person name="Pinto L.S.R.C."/>
            <person name="Pinto L.S."/>
            <person name="Porto J.I.R."/>
            <person name="Potrich D.P."/>
            <person name="Neto C.E.R."/>
            <person name="Reis A.M.M."/>
            <person name="Rigo L.U."/>
            <person name="Rondinelli E."/>
            <person name="dos Santos E.B.P."/>
            <person name="Santos F.R."/>
            <person name="Schneider M.P.C."/>
            <person name="Seuanez H.N."/>
            <person name="Silva A.M.R."/>
            <person name="da Silva A.L.C."/>
            <person name="Silva D.W."/>
            <person name="Silva R."/>
            <person name="Simoes I.C."/>
            <person name="Simon D."/>
            <person name="Soares C.M.A."/>
            <person name="Soares R.B.A."/>
            <person name="Souza E.M."/>
            <person name="Souza K.R.L."/>
            <person name="Souza R.C."/>
            <person name="Steffens M.B.R."/>
            <person name="Steindel M."/>
            <person name="Teixeira S.R."/>
            <person name="Urmenyi T."/>
            <person name="Vettore A."/>
            <person name="Wassem R."/>
            <person name="Zaha A."/>
            <person name="Simpson A.J.G."/>
        </authorList>
    </citation>
    <scope>NUCLEOTIDE SEQUENCE [LARGE SCALE GENOMIC DNA]</scope>
    <source>
        <strain evidence="14">ATCC 12472 / DSM 30191 / JCM 1249 / NBRC 12614 / NCIMB 9131 / NCTC 9757</strain>
    </source>
</reference>
<keyword evidence="8" id="KW-0443">Lipid metabolism</keyword>
<evidence type="ECO:0000256" key="4">
    <source>
        <dbReference type="ARBA" id="ARBA00022832"/>
    </source>
</evidence>
<keyword evidence="9 10" id="KW-0472">Membrane</keyword>
<dbReference type="CDD" id="cd03505">
    <property type="entry name" value="Delta9-FADS-like"/>
    <property type="match status" value="1"/>
</dbReference>
<evidence type="ECO:0000256" key="5">
    <source>
        <dbReference type="ARBA" id="ARBA00022989"/>
    </source>
</evidence>
<dbReference type="Proteomes" id="UP000001424">
    <property type="component" value="Chromosome"/>
</dbReference>
<evidence type="ECO:0000256" key="3">
    <source>
        <dbReference type="ARBA" id="ARBA00022692"/>
    </source>
</evidence>
<protein>
    <submittedName>
        <fullName evidence="13">Probable stearoyl-CoA 9-desaturase</fullName>
        <ecNumber evidence="13">1.14.19.1</ecNumber>
    </submittedName>
</protein>
<evidence type="ECO:0000256" key="6">
    <source>
        <dbReference type="ARBA" id="ARBA00023002"/>
    </source>
</evidence>
<keyword evidence="14" id="KW-1185">Reference proteome</keyword>
<feature type="transmembrane region" description="Helical" evidence="10">
    <location>
        <begin position="24"/>
        <end position="46"/>
    </location>
</feature>
<dbReference type="AlphaFoldDB" id="Q7NSM4"/>
<evidence type="ECO:0000313" key="14">
    <source>
        <dbReference type="Proteomes" id="UP000001424"/>
    </source>
</evidence>
<organism evidence="13 14">
    <name type="scientific">Chromobacterium violaceum (strain ATCC 12472 / DSM 30191 / JCM 1249 / CCUG 213 / NBRC 12614 / NCIMB 9131 / NCTC 9757 / MK)</name>
    <dbReference type="NCBI Taxonomy" id="243365"/>
    <lineage>
        <taxon>Bacteria</taxon>
        <taxon>Pseudomonadati</taxon>
        <taxon>Pseudomonadota</taxon>
        <taxon>Betaproteobacteria</taxon>
        <taxon>Neisseriales</taxon>
        <taxon>Chromobacteriaceae</taxon>
        <taxon>Chromobacterium</taxon>
    </lineage>
</organism>
<evidence type="ECO:0000313" key="13">
    <source>
        <dbReference type="EMBL" id="AAQ61061.1"/>
    </source>
</evidence>
<dbReference type="KEGG" id="cvi:CV_3397"/>
<evidence type="ECO:0000259" key="11">
    <source>
        <dbReference type="Pfam" id="PF00487"/>
    </source>
</evidence>
<dbReference type="PANTHER" id="PTHR11351:SF33">
    <property type="entry name" value="DELTA-9 FATTY ACID DESATURASE, DESA"/>
    <property type="match status" value="1"/>
</dbReference>
<feature type="transmembrane region" description="Helical" evidence="10">
    <location>
        <begin position="150"/>
        <end position="171"/>
    </location>
</feature>
<dbReference type="STRING" id="243365.CV_3397"/>
<feature type="domain" description="Fatty acid desaturase" evidence="11">
    <location>
        <begin position="24"/>
        <end position="226"/>
    </location>
</feature>
<dbReference type="GO" id="GO:0004768">
    <property type="term" value="F:stearoyl-CoA 9-desaturase activity"/>
    <property type="evidence" value="ECO:0007669"/>
    <property type="project" value="UniProtKB-EC"/>
</dbReference>